<reference evidence="3" key="1">
    <citation type="journal article" date="2023" name="Mol. Phylogenet. Evol.">
        <title>Genome-scale phylogeny and comparative genomics of the fungal order Sordariales.</title>
        <authorList>
            <person name="Hensen N."/>
            <person name="Bonometti L."/>
            <person name="Westerberg I."/>
            <person name="Brannstrom I.O."/>
            <person name="Guillou S."/>
            <person name="Cros-Aarteil S."/>
            <person name="Calhoun S."/>
            <person name="Haridas S."/>
            <person name="Kuo A."/>
            <person name="Mondo S."/>
            <person name="Pangilinan J."/>
            <person name="Riley R."/>
            <person name="LaButti K."/>
            <person name="Andreopoulos B."/>
            <person name="Lipzen A."/>
            <person name="Chen C."/>
            <person name="Yan M."/>
            <person name="Daum C."/>
            <person name="Ng V."/>
            <person name="Clum A."/>
            <person name="Steindorff A."/>
            <person name="Ohm R.A."/>
            <person name="Martin F."/>
            <person name="Silar P."/>
            <person name="Natvig D.O."/>
            <person name="Lalanne C."/>
            <person name="Gautier V."/>
            <person name="Ament-Velasquez S.L."/>
            <person name="Kruys A."/>
            <person name="Hutchinson M.I."/>
            <person name="Powell A.J."/>
            <person name="Barry K."/>
            <person name="Miller A.N."/>
            <person name="Grigoriev I.V."/>
            <person name="Debuchy R."/>
            <person name="Gladieux P."/>
            <person name="Hiltunen Thoren M."/>
            <person name="Johannesson H."/>
        </authorList>
    </citation>
    <scope>NUCLEOTIDE SEQUENCE</scope>
    <source>
        <strain evidence="3">CBS 168.71</strain>
    </source>
</reference>
<dbReference type="InterPro" id="IPR021514">
    <property type="entry name" value="DUF3176"/>
</dbReference>
<sequence>MASSLACMAAIVAILVTTKDRPLSEWDFYFSIPATLAFLGLIAKSTAAIGVGACISQYKWLYFKRKPRKLTDLDLLEEASRGPLGSLILLARRPMGLASIGAIVTLLAMAVEVFVQQMVQFNPRDVVFDDGKAVLGLAHTYNGGARPIGVVTTIDSLRASTADRSMQGAVYRGLFNLDSPSVFDCASKCQWTGTYVSLGFTSTCADVTDATLRSHTNASATWNGTSSGRQEDMNLITPGGVNLEAVYSATSWQTVVSVGGLSRISSDQVSNASGDEPVLMPPDIARIAVFRTPVDATDWIIWADKMEIVECDVEVAAYRYSNLSSSGSELTIGDVEMVRLDPGTVTIDGIHADMLMFDQPGLPVLQARLPDIAALAQLYASTRFIGSIYDGETPPLPPGGLGDAFRSGNISRTMQDMANSMTDQLRASREVKGDGQSIRQVVFVEVEWGWIILPIAVQVISAAFLLLILVQSARTKDLPLWKSSTTALLTYDVRFSEDENGVGNLGTGVKSLKELDALGESVKARLELAQHGSSTATAPDDSGSPSIKGLEAHVYPVNTR</sequence>
<feature type="transmembrane region" description="Helical" evidence="2">
    <location>
        <begin position="28"/>
        <end position="55"/>
    </location>
</feature>
<keyword evidence="2" id="KW-0472">Membrane</keyword>
<dbReference type="RefSeq" id="XP_062662677.1">
    <property type="nucleotide sequence ID" value="XM_062800308.1"/>
</dbReference>
<dbReference type="EMBL" id="JAUEPN010000002">
    <property type="protein sequence ID" value="KAK3299163.1"/>
    <property type="molecule type" value="Genomic_DNA"/>
</dbReference>
<evidence type="ECO:0000256" key="2">
    <source>
        <dbReference type="SAM" id="Phobius"/>
    </source>
</evidence>
<feature type="transmembrane region" description="Helical" evidence="2">
    <location>
        <begin position="95"/>
        <end position="115"/>
    </location>
</feature>
<feature type="transmembrane region" description="Helical" evidence="2">
    <location>
        <begin position="448"/>
        <end position="470"/>
    </location>
</feature>
<dbReference type="GeneID" id="87837256"/>
<dbReference type="PANTHER" id="PTHR35394">
    <property type="entry name" value="DUF3176 DOMAIN-CONTAINING PROTEIN"/>
    <property type="match status" value="1"/>
</dbReference>
<keyword evidence="2" id="KW-1133">Transmembrane helix</keyword>
<organism evidence="3 4">
    <name type="scientific">Chaetomium fimeti</name>
    <dbReference type="NCBI Taxonomy" id="1854472"/>
    <lineage>
        <taxon>Eukaryota</taxon>
        <taxon>Fungi</taxon>
        <taxon>Dikarya</taxon>
        <taxon>Ascomycota</taxon>
        <taxon>Pezizomycotina</taxon>
        <taxon>Sordariomycetes</taxon>
        <taxon>Sordariomycetidae</taxon>
        <taxon>Sordariales</taxon>
        <taxon>Chaetomiaceae</taxon>
        <taxon>Chaetomium</taxon>
    </lineage>
</organism>
<reference evidence="3" key="2">
    <citation type="submission" date="2023-06" db="EMBL/GenBank/DDBJ databases">
        <authorList>
            <consortium name="Lawrence Berkeley National Laboratory"/>
            <person name="Haridas S."/>
            <person name="Hensen N."/>
            <person name="Bonometti L."/>
            <person name="Westerberg I."/>
            <person name="Brannstrom I.O."/>
            <person name="Guillou S."/>
            <person name="Cros-Aarteil S."/>
            <person name="Calhoun S."/>
            <person name="Kuo A."/>
            <person name="Mondo S."/>
            <person name="Pangilinan J."/>
            <person name="Riley R."/>
            <person name="Labutti K."/>
            <person name="Andreopoulos B."/>
            <person name="Lipzen A."/>
            <person name="Chen C."/>
            <person name="Yanf M."/>
            <person name="Daum C."/>
            <person name="Ng V."/>
            <person name="Clum A."/>
            <person name="Steindorff A."/>
            <person name="Ohm R."/>
            <person name="Martin F."/>
            <person name="Silar P."/>
            <person name="Natvig D."/>
            <person name="Lalanne C."/>
            <person name="Gautier V."/>
            <person name="Ament-Velasquez S.L."/>
            <person name="Kruys A."/>
            <person name="Hutchinson M.I."/>
            <person name="Powell A.J."/>
            <person name="Barry K."/>
            <person name="Miller A.N."/>
            <person name="Grigoriev I.V."/>
            <person name="Debuchy R."/>
            <person name="Gladieux P."/>
            <person name="Thoren M.H."/>
            <person name="Johannesson H."/>
        </authorList>
    </citation>
    <scope>NUCLEOTIDE SEQUENCE</scope>
    <source>
        <strain evidence="3">CBS 168.71</strain>
    </source>
</reference>
<dbReference type="PANTHER" id="PTHR35394:SF5">
    <property type="entry name" value="DUF3176 DOMAIN-CONTAINING PROTEIN"/>
    <property type="match status" value="1"/>
</dbReference>
<keyword evidence="2" id="KW-0812">Transmembrane</keyword>
<feature type="region of interest" description="Disordered" evidence="1">
    <location>
        <begin position="530"/>
        <end position="549"/>
    </location>
</feature>
<gene>
    <name evidence="3" type="ORF">B0H64DRAFT_316859</name>
</gene>
<dbReference type="AlphaFoldDB" id="A0AAE0LVK7"/>
<name>A0AAE0LVK7_9PEZI</name>
<accession>A0AAE0LVK7</accession>
<keyword evidence="4" id="KW-1185">Reference proteome</keyword>
<protein>
    <submittedName>
        <fullName evidence="3">Uncharacterized protein</fullName>
    </submittedName>
</protein>
<dbReference type="Pfam" id="PF11374">
    <property type="entry name" value="DUF3176"/>
    <property type="match status" value="1"/>
</dbReference>
<evidence type="ECO:0000313" key="4">
    <source>
        <dbReference type="Proteomes" id="UP001278766"/>
    </source>
</evidence>
<evidence type="ECO:0000313" key="3">
    <source>
        <dbReference type="EMBL" id="KAK3299163.1"/>
    </source>
</evidence>
<comment type="caution">
    <text evidence="3">The sequence shown here is derived from an EMBL/GenBank/DDBJ whole genome shotgun (WGS) entry which is preliminary data.</text>
</comment>
<evidence type="ECO:0000256" key="1">
    <source>
        <dbReference type="SAM" id="MobiDB-lite"/>
    </source>
</evidence>
<proteinExistence type="predicted"/>
<dbReference type="Proteomes" id="UP001278766">
    <property type="component" value="Unassembled WGS sequence"/>
</dbReference>